<keyword evidence="1" id="KW-1133">Transmembrane helix</keyword>
<dbReference type="RefSeq" id="WP_006047213.1">
    <property type="nucleotide sequence ID" value="NZ_ABLD01000002.1"/>
</dbReference>
<feature type="transmembrane region" description="Helical" evidence="1">
    <location>
        <begin position="51"/>
        <end position="74"/>
    </location>
</feature>
<comment type="caution">
    <text evidence="2">The sequence shown here is derived from an EMBL/GenBank/DDBJ whole genome shotgun (WGS) entry which is preliminary data.</text>
</comment>
<evidence type="ECO:0000313" key="2">
    <source>
        <dbReference type="EMBL" id="EDT12091.1"/>
    </source>
</evidence>
<keyword evidence="3" id="KW-1185">Reference proteome</keyword>
<reference evidence="2 3" key="1">
    <citation type="submission" date="2008-03" db="EMBL/GenBank/DDBJ databases">
        <title>Sequencing of the draft genome and assembly of Burkholderia graminis C4D1M.</title>
        <authorList>
            <consortium name="US DOE Joint Genome Institute (JGI-PGF)"/>
            <person name="Copeland A."/>
            <person name="Lucas S."/>
            <person name="Lapidus A."/>
            <person name="Glavina del Rio T."/>
            <person name="Dalin E."/>
            <person name="Tice H."/>
            <person name="Bruce D."/>
            <person name="Goodwin L."/>
            <person name="Pitluck S."/>
            <person name="Larimer F."/>
            <person name="Land M.L."/>
            <person name="Hauser L."/>
            <person name="Tiedje J."/>
            <person name="Richardson P."/>
        </authorList>
    </citation>
    <scope>NUCLEOTIDE SEQUENCE [LARGE SCALE GENOMIC DNA]</scope>
    <source>
        <strain evidence="3">ATCC 700544 / DSM 17151 / LMG 18924 / NCIMB 13744 / C4D1M</strain>
    </source>
</reference>
<dbReference type="EMBL" id="ABLD01000002">
    <property type="protein sequence ID" value="EDT12091.1"/>
    <property type="molecule type" value="Genomic_DNA"/>
</dbReference>
<evidence type="ECO:0000256" key="1">
    <source>
        <dbReference type="SAM" id="Phobius"/>
    </source>
</evidence>
<dbReference type="Gene3D" id="1.20.120.1630">
    <property type="match status" value="1"/>
</dbReference>
<feature type="transmembrane region" description="Helical" evidence="1">
    <location>
        <begin position="180"/>
        <end position="200"/>
    </location>
</feature>
<dbReference type="Proteomes" id="UP000005045">
    <property type="component" value="Unassembled WGS sequence"/>
</dbReference>
<gene>
    <name evidence="2" type="ORF">BgramDRAFT_0655</name>
</gene>
<feature type="transmembrane region" description="Helical" evidence="1">
    <location>
        <begin position="228"/>
        <end position="248"/>
    </location>
</feature>
<sequence length="422" mass="47296">MTSSIETFARADDPAPRSATPFSVGLLGMLAGLLTLWLVRDSTALDGATRSTVACLAIIATVGAYELLVARVYLRPSAGLTRRALRSLNIARVAMRLASLACIYAGIGALYWLLPEYHGLFYRPFWSLIGTLAPYVAVAAPFYFAWMDTHQRETGDAYLLLARLLLRGERPSNWRPLREMLAGWMVKAFFLPLMTVYLSANAAQLNASLSAALNAPFSLATFRFMYDLSFAMDLMFGTVGYLCTLRILDSHVRSAEPTTLGWLVALICYQPFWSLISSQYIRYEGSMFWDNWLISMPVLRIVWGSVIVALLLCYACATMSFGLRFSNLTNRGIITSGPDRLTKHPAYIAKNLSYWMVSVPFIEPLGWQVALMHCAALVAVNLLYFVRAKTEEKHLMNDPDYRAYAEWIARNGLFAKITRACR</sequence>
<feature type="transmembrane region" description="Helical" evidence="1">
    <location>
        <begin position="368"/>
        <end position="386"/>
    </location>
</feature>
<dbReference type="OrthoDB" id="8983643at2"/>
<protein>
    <recommendedName>
        <fullName evidence="4">Isoprenylcysteine carboxyl methyltransferase</fullName>
    </recommendedName>
</protein>
<evidence type="ECO:0000313" key="3">
    <source>
        <dbReference type="Proteomes" id="UP000005045"/>
    </source>
</evidence>
<organism evidence="2 3">
    <name type="scientific">Paraburkholderia graminis (strain ATCC 700544 / DSM 17151 / LMG 18924 / NCIMB 13744 / C4D1M)</name>
    <dbReference type="NCBI Taxonomy" id="396598"/>
    <lineage>
        <taxon>Bacteria</taxon>
        <taxon>Pseudomonadati</taxon>
        <taxon>Pseudomonadota</taxon>
        <taxon>Betaproteobacteria</taxon>
        <taxon>Burkholderiales</taxon>
        <taxon>Burkholderiaceae</taxon>
        <taxon>Paraburkholderia</taxon>
    </lineage>
</organism>
<keyword evidence="1" id="KW-0812">Transmembrane</keyword>
<evidence type="ECO:0008006" key="4">
    <source>
        <dbReference type="Google" id="ProtNLM"/>
    </source>
</evidence>
<proteinExistence type="predicted"/>
<keyword evidence="1" id="KW-0472">Membrane</keyword>
<dbReference type="AlphaFoldDB" id="B1FUF9"/>
<feature type="transmembrane region" description="Helical" evidence="1">
    <location>
        <begin position="301"/>
        <end position="323"/>
    </location>
</feature>
<feature type="transmembrane region" description="Helical" evidence="1">
    <location>
        <begin position="21"/>
        <end position="39"/>
    </location>
</feature>
<feature type="transmembrane region" description="Helical" evidence="1">
    <location>
        <begin position="94"/>
        <end position="113"/>
    </location>
</feature>
<feature type="transmembrane region" description="Helical" evidence="1">
    <location>
        <begin position="125"/>
        <end position="146"/>
    </location>
</feature>
<name>B1FUF9_PARG4</name>
<accession>B1FUF9</accession>